<organism evidence="1 2">
    <name type="scientific">Zarea fungicola</name>
    <dbReference type="NCBI Taxonomy" id="93591"/>
    <lineage>
        <taxon>Eukaryota</taxon>
        <taxon>Fungi</taxon>
        <taxon>Dikarya</taxon>
        <taxon>Ascomycota</taxon>
        <taxon>Pezizomycotina</taxon>
        <taxon>Sordariomycetes</taxon>
        <taxon>Hypocreomycetidae</taxon>
        <taxon>Hypocreales</taxon>
        <taxon>Cordycipitaceae</taxon>
        <taxon>Zarea</taxon>
    </lineage>
</organism>
<evidence type="ECO:0000313" key="1">
    <source>
        <dbReference type="EMBL" id="KAJ2975689.1"/>
    </source>
</evidence>
<gene>
    <name evidence="1" type="ORF">NQ176_g5382</name>
</gene>
<reference evidence="1" key="1">
    <citation type="submission" date="2022-08" db="EMBL/GenBank/DDBJ databases">
        <title>Genome Sequence of Lecanicillium fungicola.</title>
        <authorList>
            <person name="Buettner E."/>
        </authorList>
    </citation>
    <scope>NUCLEOTIDE SEQUENCE</scope>
    <source>
        <strain evidence="1">Babe33</strain>
    </source>
</reference>
<protein>
    <submittedName>
        <fullName evidence="1">Uncharacterized protein</fullName>
    </submittedName>
</protein>
<dbReference type="EMBL" id="JANJQO010000676">
    <property type="protein sequence ID" value="KAJ2975689.1"/>
    <property type="molecule type" value="Genomic_DNA"/>
</dbReference>
<dbReference type="Proteomes" id="UP001143910">
    <property type="component" value="Unassembled WGS sequence"/>
</dbReference>
<keyword evidence="2" id="KW-1185">Reference proteome</keyword>
<evidence type="ECO:0000313" key="2">
    <source>
        <dbReference type="Proteomes" id="UP001143910"/>
    </source>
</evidence>
<sequence>MALGVWCVNDISSELDDQLYHQAASFGEDTSVFQGADLTLVQALVLLGNLSQKRNKANTGSNFLGLATRMAISLGLHKEFPNWRITPFQREIRRRVCWGLYSFDSGTSTTFGRPILLPGEEVMDVNPVLNIHDKMSSFNATAVLPVESTEPTLYSGMRYQSHLHVKSNFISNRLLSSSGISPEEALAMNEDLGRWCEAVPSYMRQDDATPVEPWFDFNRSRLWWRFWNLKIIIFRQIFFKKAVEGRRGTVTAPIDDVEEQCTAIALSAASATIASVEQYLEHNDATTLVTWYSIYFSFHASLVVCLAIIGDSESLESSKRYEELNSVRYIFRTKFANNELAARCADILNIIVPEEFTTASNWHNVPLDHAFLDFSTSSEAGTNIFGGFGLSEFDYVPE</sequence>
<accession>A0ACC1N9C8</accession>
<name>A0ACC1N9C8_9HYPO</name>
<proteinExistence type="predicted"/>
<comment type="caution">
    <text evidence="1">The sequence shown here is derived from an EMBL/GenBank/DDBJ whole genome shotgun (WGS) entry which is preliminary data.</text>
</comment>